<comment type="caution">
    <text evidence="1">The sequence shown here is derived from an EMBL/GenBank/DDBJ whole genome shotgun (WGS) entry which is preliminary data.</text>
</comment>
<accession>A0ABW0QZM5</accession>
<keyword evidence="2" id="KW-1185">Reference proteome</keyword>
<reference evidence="2" key="1">
    <citation type="journal article" date="2019" name="Int. J. Syst. Evol. Microbiol.">
        <title>The Global Catalogue of Microorganisms (GCM) 10K type strain sequencing project: providing services to taxonomists for standard genome sequencing and annotation.</title>
        <authorList>
            <consortium name="The Broad Institute Genomics Platform"/>
            <consortium name="The Broad Institute Genome Sequencing Center for Infectious Disease"/>
            <person name="Wu L."/>
            <person name="Ma J."/>
        </authorList>
    </citation>
    <scope>NUCLEOTIDE SEQUENCE [LARGE SCALE GENOMIC DNA]</scope>
    <source>
        <strain evidence="2">CGMCC 1.18578</strain>
    </source>
</reference>
<name>A0ABW0QZM5_9BACL</name>
<dbReference type="EMBL" id="JBHSNC010000010">
    <property type="protein sequence ID" value="MFC5528399.1"/>
    <property type="molecule type" value="Genomic_DNA"/>
</dbReference>
<proteinExistence type="predicted"/>
<evidence type="ECO:0000313" key="2">
    <source>
        <dbReference type="Proteomes" id="UP001596108"/>
    </source>
</evidence>
<dbReference type="Proteomes" id="UP001596108">
    <property type="component" value="Unassembled WGS sequence"/>
</dbReference>
<sequence>MRKVQQISGQLQALIQYISDSNNQIDSRGLSDQDREVLHAKVTVLVEILNFYLILINKASEKKRRLLTLCLEGKGCTIYDAKMLKYNSVDSMHNDLEKVMEHLGKTVLSTEKLNTLLNCSTVNDANEIRKWYSENVYTSKKLLSQLAD</sequence>
<organism evidence="1 2">
    <name type="scientific">Cohnella yongneupensis</name>
    <dbReference type="NCBI Taxonomy" id="425006"/>
    <lineage>
        <taxon>Bacteria</taxon>
        <taxon>Bacillati</taxon>
        <taxon>Bacillota</taxon>
        <taxon>Bacilli</taxon>
        <taxon>Bacillales</taxon>
        <taxon>Paenibacillaceae</taxon>
        <taxon>Cohnella</taxon>
    </lineage>
</organism>
<gene>
    <name evidence="1" type="ORF">ACFPQ4_02900</name>
</gene>
<protein>
    <submittedName>
        <fullName evidence="1">Uncharacterized protein</fullName>
    </submittedName>
</protein>
<evidence type="ECO:0000313" key="1">
    <source>
        <dbReference type="EMBL" id="MFC5528399.1"/>
    </source>
</evidence>
<dbReference type="RefSeq" id="WP_378110233.1">
    <property type="nucleotide sequence ID" value="NZ_JBHSNC010000010.1"/>
</dbReference>